<organism evidence="1 2">
    <name type="scientific">Caerostris extrusa</name>
    <name type="common">Bark spider</name>
    <name type="synonym">Caerostris bankana</name>
    <dbReference type="NCBI Taxonomy" id="172846"/>
    <lineage>
        <taxon>Eukaryota</taxon>
        <taxon>Metazoa</taxon>
        <taxon>Ecdysozoa</taxon>
        <taxon>Arthropoda</taxon>
        <taxon>Chelicerata</taxon>
        <taxon>Arachnida</taxon>
        <taxon>Araneae</taxon>
        <taxon>Araneomorphae</taxon>
        <taxon>Entelegynae</taxon>
        <taxon>Araneoidea</taxon>
        <taxon>Araneidae</taxon>
        <taxon>Caerostris</taxon>
    </lineage>
</organism>
<proteinExistence type="predicted"/>
<keyword evidence="2" id="KW-1185">Reference proteome</keyword>
<protein>
    <submittedName>
        <fullName evidence="1">Uncharacterized protein</fullName>
    </submittedName>
</protein>
<dbReference type="AlphaFoldDB" id="A0AAV4VB34"/>
<gene>
    <name evidence="1" type="ORF">CEXT_13051</name>
</gene>
<accession>A0AAV4VB34</accession>
<dbReference type="Proteomes" id="UP001054945">
    <property type="component" value="Unassembled WGS sequence"/>
</dbReference>
<evidence type="ECO:0000313" key="2">
    <source>
        <dbReference type="Proteomes" id="UP001054945"/>
    </source>
</evidence>
<sequence length="118" mass="12938">MIARGIGGGGGGRNPKILVGIQSCVQLVRFSTSTIFISIQKSKLLDAIFWKTLLTGGIFRYDTTIISSHLLRNISTSSKDIPPPPLKHPPRIKNTLQKQQICLIFTAILTYNDASNSQ</sequence>
<evidence type="ECO:0000313" key="1">
    <source>
        <dbReference type="EMBL" id="GIY67141.1"/>
    </source>
</evidence>
<comment type="caution">
    <text evidence="1">The sequence shown here is derived from an EMBL/GenBank/DDBJ whole genome shotgun (WGS) entry which is preliminary data.</text>
</comment>
<reference evidence="1 2" key="1">
    <citation type="submission" date="2021-06" db="EMBL/GenBank/DDBJ databases">
        <title>Caerostris extrusa draft genome.</title>
        <authorList>
            <person name="Kono N."/>
            <person name="Arakawa K."/>
        </authorList>
    </citation>
    <scope>NUCLEOTIDE SEQUENCE [LARGE SCALE GENOMIC DNA]</scope>
</reference>
<name>A0AAV4VB34_CAEEX</name>
<dbReference type="EMBL" id="BPLR01014205">
    <property type="protein sequence ID" value="GIY67141.1"/>
    <property type="molecule type" value="Genomic_DNA"/>
</dbReference>